<keyword evidence="2" id="KW-1185">Reference proteome</keyword>
<evidence type="ECO:0000313" key="1">
    <source>
        <dbReference type="EMBL" id="KDM91637.1"/>
    </source>
</evidence>
<dbReference type="STRING" id="1654360.EA58_11495"/>
<dbReference type="RefSeq" id="WP_036752397.1">
    <property type="nucleotide sequence ID" value="NZ_JAGSGC010000006.1"/>
</dbReference>
<organism evidence="1 2">
    <name type="scientific">Photobacterium galatheae</name>
    <dbReference type="NCBI Taxonomy" id="1654360"/>
    <lineage>
        <taxon>Bacteria</taxon>
        <taxon>Pseudomonadati</taxon>
        <taxon>Pseudomonadota</taxon>
        <taxon>Gammaproteobacteria</taxon>
        <taxon>Vibrionales</taxon>
        <taxon>Vibrionaceae</taxon>
        <taxon>Photobacterium</taxon>
    </lineage>
</organism>
<gene>
    <name evidence="1" type="ORF">EA58_11495</name>
</gene>
<evidence type="ECO:0000313" key="2">
    <source>
        <dbReference type="Proteomes" id="UP000027192"/>
    </source>
</evidence>
<dbReference type="Proteomes" id="UP000027192">
    <property type="component" value="Unassembled WGS sequence"/>
</dbReference>
<reference evidence="1 2" key="1">
    <citation type="submission" date="2014-04" db="EMBL/GenBank/DDBJ databases">
        <title>Draft genome sequence of Photobacterium halotolerans S2753: a solonamide, ngercheumicin and holomycin producer.</title>
        <authorList>
            <person name="Machado H.R."/>
            <person name="Gram L."/>
        </authorList>
    </citation>
    <scope>NUCLEOTIDE SEQUENCE [LARGE SCALE GENOMIC DNA]</scope>
    <source>
        <strain evidence="1 2">S2753</strain>
    </source>
</reference>
<dbReference type="EMBL" id="JMIB01000021">
    <property type="protein sequence ID" value="KDM91637.1"/>
    <property type="molecule type" value="Genomic_DNA"/>
</dbReference>
<name>A0A066RVC7_9GAMM</name>
<proteinExistence type="predicted"/>
<sequence>MVFSTLFQKEKSAIYLGSLAVAPNGKINQLEQWFRMADHQLEDEMKAKLEEIFCLQPAASVAHFQKNDLILDVVIVNLRNGHYGDIRTSDIYLPVFIRPKIKLVSRLSYAGTQQTKETFEVSQTVPWSVYFKKVFSFRGLFGFGSLFSEHEMEILLMQGCLTLLDKMRKRV</sequence>
<protein>
    <submittedName>
        <fullName evidence="1">Uncharacterized protein</fullName>
    </submittedName>
</protein>
<comment type="caution">
    <text evidence="1">The sequence shown here is derived from an EMBL/GenBank/DDBJ whole genome shotgun (WGS) entry which is preliminary data.</text>
</comment>
<dbReference type="AlphaFoldDB" id="A0A066RVC7"/>
<accession>A0A066RVC7</accession>